<dbReference type="Pfam" id="PF01161">
    <property type="entry name" value="PBP"/>
    <property type="match status" value="1"/>
</dbReference>
<dbReference type="InterPro" id="IPR008914">
    <property type="entry name" value="PEBP"/>
</dbReference>
<dbReference type="OrthoDB" id="9797506at2"/>
<evidence type="ECO:0000313" key="3">
    <source>
        <dbReference type="EMBL" id="TQN31440.1"/>
    </source>
</evidence>
<comment type="caution">
    <text evidence="3">The sequence shown here is derived from an EMBL/GenBank/DDBJ whole genome shotgun (WGS) entry which is preliminary data.</text>
</comment>
<organism evidence="3 4">
    <name type="scientific">Haloactinospora alba</name>
    <dbReference type="NCBI Taxonomy" id="405555"/>
    <lineage>
        <taxon>Bacteria</taxon>
        <taxon>Bacillati</taxon>
        <taxon>Actinomycetota</taxon>
        <taxon>Actinomycetes</taxon>
        <taxon>Streptosporangiales</taxon>
        <taxon>Nocardiopsidaceae</taxon>
        <taxon>Haloactinospora</taxon>
    </lineage>
</organism>
<sequence length="202" mass="21624">MFPAAHHRLPAHRVRSPRLVGQPRYRTVTATCGAAVLATVTAGCGVLSPGIDSERIADINVSSTMLQEGQPLPELYTCAGEGTSPPLQWSGLPEDDRIESLAILVDEPEEATVFWMLYGIDPQVAELRQGSVPRSARQGQNTAGEASYDPPCPESGGQQEYRFTVYALSTDPDMADDEPLDNSLEEIAAHTVARGSLTTTSG</sequence>
<dbReference type="SUPFAM" id="SSF49777">
    <property type="entry name" value="PEBP-like"/>
    <property type="match status" value="1"/>
</dbReference>
<evidence type="ECO:0000256" key="2">
    <source>
        <dbReference type="SAM" id="MobiDB-lite"/>
    </source>
</evidence>
<keyword evidence="4" id="KW-1185">Reference proteome</keyword>
<evidence type="ECO:0000256" key="1">
    <source>
        <dbReference type="ARBA" id="ARBA00007120"/>
    </source>
</evidence>
<evidence type="ECO:0000313" key="4">
    <source>
        <dbReference type="Proteomes" id="UP000317422"/>
    </source>
</evidence>
<name>A0A543NI62_9ACTN</name>
<dbReference type="InterPro" id="IPR036610">
    <property type="entry name" value="PEBP-like_sf"/>
</dbReference>
<feature type="region of interest" description="Disordered" evidence="2">
    <location>
        <begin position="129"/>
        <end position="159"/>
    </location>
</feature>
<comment type="similarity">
    <text evidence="1">Belongs to the UPF0098 family.</text>
</comment>
<dbReference type="InterPro" id="IPR005247">
    <property type="entry name" value="YbhB_YbcL/LppC-like"/>
</dbReference>
<dbReference type="EMBL" id="VFQC01000001">
    <property type="protein sequence ID" value="TQN31440.1"/>
    <property type="molecule type" value="Genomic_DNA"/>
</dbReference>
<accession>A0A543NI62</accession>
<dbReference type="PANTHER" id="PTHR30289:SF1">
    <property type="entry name" value="PEBP (PHOSPHATIDYLETHANOLAMINE-BINDING PROTEIN) FAMILY PROTEIN"/>
    <property type="match status" value="1"/>
</dbReference>
<proteinExistence type="inferred from homology"/>
<evidence type="ECO:0008006" key="5">
    <source>
        <dbReference type="Google" id="ProtNLM"/>
    </source>
</evidence>
<gene>
    <name evidence="3" type="ORF">FHX37_1344</name>
</gene>
<dbReference type="Proteomes" id="UP000317422">
    <property type="component" value="Unassembled WGS sequence"/>
</dbReference>
<reference evidence="3 4" key="1">
    <citation type="submission" date="2019-06" db="EMBL/GenBank/DDBJ databases">
        <title>Sequencing the genomes of 1000 actinobacteria strains.</title>
        <authorList>
            <person name="Klenk H.-P."/>
        </authorList>
    </citation>
    <scope>NUCLEOTIDE SEQUENCE [LARGE SCALE GENOMIC DNA]</scope>
    <source>
        <strain evidence="3 4">DSM 45015</strain>
    </source>
</reference>
<protein>
    <recommendedName>
        <fullName evidence="5">YbhB/YbcL family Raf kinase inhibitor-like protein</fullName>
    </recommendedName>
</protein>
<dbReference type="AlphaFoldDB" id="A0A543NI62"/>
<dbReference type="PANTHER" id="PTHR30289">
    <property type="entry name" value="UNCHARACTERIZED PROTEIN YBCL-RELATED"/>
    <property type="match status" value="1"/>
</dbReference>
<dbReference type="Gene3D" id="3.90.280.10">
    <property type="entry name" value="PEBP-like"/>
    <property type="match status" value="1"/>
</dbReference>
<dbReference type="CDD" id="cd00865">
    <property type="entry name" value="PEBP_bact_arch"/>
    <property type="match status" value="1"/>
</dbReference>